<protein>
    <submittedName>
        <fullName evidence="1">CRISPR-associated Cse3 family protein</fullName>
    </submittedName>
</protein>
<organism evidence="1 2">
    <name type="scientific">Plasticicumulans lactativorans</name>
    <dbReference type="NCBI Taxonomy" id="1133106"/>
    <lineage>
        <taxon>Bacteria</taxon>
        <taxon>Pseudomonadati</taxon>
        <taxon>Pseudomonadota</taxon>
        <taxon>Gammaproteobacteria</taxon>
        <taxon>Candidatus Competibacteraceae</taxon>
        <taxon>Plasticicumulans</taxon>
    </lineage>
</organism>
<dbReference type="Pfam" id="PF08798">
    <property type="entry name" value="CRISPR_assoc"/>
    <property type="match status" value="1"/>
</dbReference>
<evidence type="ECO:0000313" key="1">
    <source>
        <dbReference type="EMBL" id="TCO82050.1"/>
    </source>
</evidence>
<dbReference type="Gene3D" id="3.30.70.1200">
    <property type="entry name" value="Crispr-associated protein, domain 1"/>
    <property type="match status" value="1"/>
</dbReference>
<sequence>MFLSRIELDPRTARAPYQWHKALWELFPGRPDAGRDFLFRIETATPGRPAIVLLQSATAPQPAAERAGVLATRAFEPAFTGGQMLRFRLLANPVRTVRDADGRLRAAREAAGQAIVKPCRVPLLKDEQQLAWLARKLAGAADVLAATATPCEPLHFRKPGEPPGKLVPCLFDGVLRVADAALLTTLLAAGIGPAKAFGCGLLSLARA</sequence>
<dbReference type="CDD" id="cd09727">
    <property type="entry name" value="Cas6_I-E"/>
    <property type="match status" value="1"/>
</dbReference>
<dbReference type="OrthoDB" id="9795689at2"/>
<dbReference type="Gene3D" id="3.30.70.1210">
    <property type="entry name" value="Crispr-associated protein, domain 2"/>
    <property type="match status" value="1"/>
</dbReference>
<keyword evidence="2" id="KW-1185">Reference proteome</keyword>
<proteinExistence type="predicted"/>
<dbReference type="InterPro" id="IPR010179">
    <property type="entry name" value="CRISPR-assoc_prot_Cse3"/>
</dbReference>
<dbReference type="SUPFAM" id="SSF117987">
    <property type="entry name" value="CRISPR-associated protein"/>
    <property type="match status" value="2"/>
</dbReference>
<comment type="caution">
    <text evidence="1">The sequence shown here is derived from an EMBL/GenBank/DDBJ whole genome shotgun (WGS) entry which is preliminary data.</text>
</comment>
<dbReference type="RefSeq" id="WP_132540336.1">
    <property type="nucleotide sequence ID" value="NZ_SLWY01000006.1"/>
</dbReference>
<dbReference type="NCBIfam" id="TIGR01907">
    <property type="entry name" value="casE_Cse3"/>
    <property type="match status" value="1"/>
</dbReference>
<dbReference type="SMART" id="SM01101">
    <property type="entry name" value="CRISPR_assoc"/>
    <property type="match status" value="1"/>
</dbReference>
<gene>
    <name evidence="1" type="ORF">EV699_106145</name>
</gene>
<reference evidence="1 2" key="1">
    <citation type="submission" date="2019-03" db="EMBL/GenBank/DDBJ databases">
        <title>Genomic Encyclopedia of Type Strains, Phase IV (KMG-IV): sequencing the most valuable type-strain genomes for metagenomic binning, comparative biology and taxonomic classification.</title>
        <authorList>
            <person name="Goeker M."/>
        </authorList>
    </citation>
    <scope>NUCLEOTIDE SEQUENCE [LARGE SCALE GENOMIC DNA]</scope>
    <source>
        <strain evidence="1 2">DSM 25287</strain>
    </source>
</reference>
<evidence type="ECO:0000313" key="2">
    <source>
        <dbReference type="Proteomes" id="UP000295765"/>
    </source>
</evidence>
<dbReference type="AlphaFoldDB" id="A0A4R2L5Q1"/>
<accession>A0A4R2L5Q1</accession>
<dbReference type="EMBL" id="SLWY01000006">
    <property type="protein sequence ID" value="TCO82050.1"/>
    <property type="molecule type" value="Genomic_DNA"/>
</dbReference>
<dbReference type="Proteomes" id="UP000295765">
    <property type="component" value="Unassembled WGS sequence"/>
</dbReference>
<name>A0A4R2L5Q1_9GAMM</name>